<accession>A0ABW8V5V2</accession>
<evidence type="ECO:0000313" key="2">
    <source>
        <dbReference type="Proteomes" id="UP001628281"/>
    </source>
</evidence>
<gene>
    <name evidence="1" type="ORF">ACJ41P_10600</name>
</gene>
<keyword evidence="2" id="KW-1185">Reference proteome</keyword>
<comment type="caution">
    <text evidence="1">The sequence shown here is derived from an EMBL/GenBank/DDBJ whole genome shotgun (WGS) entry which is preliminary data.</text>
</comment>
<evidence type="ECO:0000313" key="1">
    <source>
        <dbReference type="EMBL" id="MFL7901573.1"/>
    </source>
</evidence>
<dbReference type="EMBL" id="JBJLSN010000011">
    <property type="protein sequence ID" value="MFL7901573.1"/>
    <property type="molecule type" value="Genomic_DNA"/>
</dbReference>
<dbReference type="Proteomes" id="UP001628281">
    <property type="component" value="Unassembled WGS sequence"/>
</dbReference>
<dbReference type="RefSeq" id="WP_407824036.1">
    <property type="nucleotide sequence ID" value="NZ_JBJLSN010000011.1"/>
</dbReference>
<proteinExistence type="predicted"/>
<sequence length="60" mass="6306">MDKHTVAKPFTTLTRRFVPGQEITEAEIDGALSLADLVKLGCIAAPAKPTKAAKEAPSAE</sequence>
<organism evidence="1 2">
    <name type="scientific">Azospirillum argentinense</name>
    <dbReference type="NCBI Taxonomy" id="2970906"/>
    <lineage>
        <taxon>Bacteria</taxon>
        <taxon>Pseudomonadati</taxon>
        <taxon>Pseudomonadota</taxon>
        <taxon>Alphaproteobacteria</taxon>
        <taxon>Rhodospirillales</taxon>
        <taxon>Azospirillaceae</taxon>
        <taxon>Azospirillum</taxon>
    </lineage>
</organism>
<protein>
    <submittedName>
        <fullName evidence="1">Uncharacterized protein</fullName>
    </submittedName>
</protein>
<reference evidence="1 2" key="1">
    <citation type="submission" date="2024-11" db="EMBL/GenBank/DDBJ databases">
        <title>Draft genome sequences of two bacteria associated to sugarcane roots in Colombia.</title>
        <authorList>
            <person name="Pardo-Diaz S."/>
            <person name="Masmela-Mendoza J."/>
            <person name="Delgadillo-Duran P."/>
            <person name="Bautista E.J."/>
            <person name="Rojas-Tapias D.F."/>
        </authorList>
    </citation>
    <scope>NUCLEOTIDE SEQUENCE [LARGE SCALE GENOMIC DNA]</scope>
    <source>
        <strain evidence="1 2">Ap18</strain>
    </source>
</reference>
<name>A0ABW8V5V2_9PROT</name>